<keyword evidence="3" id="KW-1185">Reference proteome</keyword>
<dbReference type="EMBL" id="FOYI01000009">
    <property type="protein sequence ID" value="SFR14900.1"/>
    <property type="molecule type" value="Genomic_DNA"/>
</dbReference>
<gene>
    <name evidence="2" type="ORF">SAMN04515673_10951</name>
</gene>
<dbReference type="Proteomes" id="UP000199302">
    <property type="component" value="Unassembled WGS sequence"/>
</dbReference>
<evidence type="ECO:0000256" key="1">
    <source>
        <dbReference type="SAM" id="Phobius"/>
    </source>
</evidence>
<keyword evidence="1" id="KW-1133">Transmembrane helix</keyword>
<organism evidence="2 3">
    <name type="scientific">Poseidonocella sedimentorum</name>
    <dbReference type="NCBI Taxonomy" id="871652"/>
    <lineage>
        <taxon>Bacteria</taxon>
        <taxon>Pseudomonadati</taxon>
        <taxon>Pseudomonadota</taxon>
        <taxon>Alphaproteobacteria</taxon>
        <taxon>Rhodobacterales</taxon>
        <taxon>Roseobacteraceae</taxon>
        <taxon>Poseidonocella</taxon>
    </lineage>
</organism>
<dbReference type="OrthoDB" id="7875742at2"/>
<reference evidence="2 3" key="1">
    <citation type="submission" date="2016-10" db="EMBL/GenBank/DDBJ databases">
        <authorList>
            <person name="de Groot N.N."/>
        </authorList>
    </citation>
    <scope>NUCLEOTIDE SEQUENCE [LARGE SCALE GENOMIC DNA]</scope>
    <source>
        <strain evidence="3">KMM 9023,NRIC 0796,JCM 17311,KCTC 23692</strain>
    </source>
</reference>
<feature type="transmembrane region" description="Helical" evidence="1">
    <location>
        <begin position="158"/>
        <end position="177"/>
    </location>
</feature>
<keyword evidence="1" id="KW-0472">Membrane</keyword>
<dbReference type="RefSeq" id="WP_092081496.1">
    <property type="nucleotide sequence ID" value="NZ_FOYI01000009.1"/>
</dbReference>
<protein>
    <submittedName>
        <fullName evidence="2">Uncharacterized protein</fullName>
    </submittedName>
</protein>
<keyword evidence="1" id="KW-0812">Transmembrane</keyword>
<dbReference type="AlphaFoldDB" id="A0A1I6EAY5"/>
<proteinExistence type="predicted"/>
<sequence>MTEGLEIPALEAGVVRVFSLSMDEAEAAALKGDAARLEAALGAPVEDPKWVEVLAVADLEGLGLAGYLAEGQGIAPETLAPDRARLNALEGHVMLVMSPAFGGAPVSLAPASAVTLVGVYSETRPEVRFEELPAGSTKGNLAGPGGRGPAPATGAGRWIFWGALALVLLLALGWALWGR</sequence>
<evidence type="ECO:0000313" key="3">
    <source>
        <dbReference type="Proteomes" id="UP000199302"/>
    </source>
</evidence>
<name>A0A1I6EAY5_9RHOB</name>
<evidence type="ECO:0000313" key="2">
    <source>
        <dbReference type="EMBL" id="SFR14900.1"/>
    </source>
</evidence>
<accession>A0A1I6EAY5</accession>
<dbReference type="STRING" id="871652.SAMN04515673_10951"/>